<dbReference type="GO" id="GO:0008270">
    <property type="term" value="F:zinc ion binding"/>
    <property type="evidence" value="ECO:0007669"/>
    <property type="project" value="UniProtKB-UniRule"/>
</dbReference>
<dbReference type="FunFam" id="3.30.40.10:FF:000396">
    <property type="entry name" value="Ubiquitin carboxyl-terminal hydrolase"/>
    <property type="match status" value="1"/>
</dbReference>
<dbReference type="Gene3D" id="1.10.8.10">
    <property type="entry name" value="DNA helicase RuvA subunit, C-terminal domain"/>
    <property type="match status" value="2"/>
</dbReference>
<dbReference type="AlphaFoldDB" id="A0AAD4L813"/>
<evidence type="ECO:0000256" key="2">
    <source>
        <dbReference type="ARBA" id="ARBA00009085"/>
    </source>
</evidence>
<feature type="domain" description="USP" evidence="16">
    <location>
        <begin position="322"/>
        <end position="800"/>
    </location>
</feature>
<dbReference type="SUPFAM" id="SSF54001">
    <property type="entry name" value="Cysteine proteinases"/>
    <property type="match status" value="1"/>
</dbReference>
<dbReference type="Pfam" id="PF17807">
    <property type="entry name" value="zf-UBP_var"/>
    <property type="match status" value="1"/>
</dbReference>
<dbReference type="InterPro" id="IPR015940">
    <property type="entry name" value="UBA"/>
</dbReference>
<evidence type="ECO:0000256" key="3">
    <source>
        <dbReference type="ARBA" id="ARBA00022670"/>
    </source>
</evidence>
<evidence type="ECO:0000313" key="18">
    <source>
        <dbReference type="EMBL" id="KAH8977355.1"/>
    </source>
</evidence>
<feature type="binding site" evidence="12">
    <location>
        <position position="228"/>
    </location>
    <ligand>
        <name>Zn(2+)</name>
        <dbReference type="ChEBI" id="CHEBI:29105"/>
    </ligand>
</feature>
<dbReference type="Proteomes" id="UP001201163">
    <property type="component" value="Unassembled WGS sequence"/>
</dbReference>
<dbReference type="CDD" id="cd02658">
    <property type="entry name" value="Peptidase_C19B"/>
    <property type="match status" value="1"/>
</dbReference>
<keyword evidence="8 11" id="KW-0378">Hydrolase</keyword>
<keyword evidence="7 11" id="KW-0833">Ubl conjugation pathway</keyword>
<organism evidence="18 19">
    <name type="scientific">Lactarius akahatsu</name>
    <dbReference type="NCBI Taxonomy" id="416441"/>
    <lineage>
        <taxon>Eukaryota</taxon>
        <taxon>Fungi</taxon>
        <taxon>Dikarya</taxon>
        <taxon>Basidiomycota</taxon>
        <taxon>Agaricomycotina</taxon>
        <taxon>Agaricomycetes</taxon>
        <taxon>Russulales</taxon>
        <taxon>Russulaceae</taxon>
        <taxon>Lactarius</taxon>
    </lineage>
</organism>
<dbReference type="PROSITE" id="PS00972">
    <property type="entry name" value="USP_1"/>
    <property type="match status" value="1"/>
</dbReference>
<dbReference type="Pfam" id="PF22562">
    <property type="entry name" value="UBA_7"/>
    <property type="match status" value="2"/>
</dbReference>
<dbReference type="PANTHER" id="PTHR21646">
    <property type="entry name" value="UBIQUITIN CARBOXYL-TERMINAL HYDROLASE"/>
    <property type="match status" value="1"/>
</dbReference>
<evidence type="ECO:0000256" key="9">
    <source>
        <dbReference type="ARBA" id="ARBA00022807"/>
    </source>
</evidence>
<dbReference type="SMART" id="SM00290">
    <property type="entry name" value="ZnF_UBP"/>
    <property type="match status" value="2"/>
</dbReference>
<dbReference type="PROSITE" id="PS50030">
    <property type="entry name" value="UBA"/>
    <property type="match status" value="2"/>
</dbReference>
<dbReference type="Pfam" id="PF02148">
    <property type="entry name" value="zf-UBP"/>
    <property type="match status" value="1"/>
</dbReference>
<keyword evidence="9 11" id="KW-0788">Thiol protease</keyword>
<keyword evidence="10 11" id="KW-0862">Zinc</keyword>
<proteinExistence type="inferred from homology"/>
<dbReference type="InterPro" id="IPR016652">
    <property type="entry name" value="Ubiquitinyl_hydrolase"/>
</dbReference>
<dbReference type="FunFam" id="1.10.8.10:FF:000103">
    <property type="entry name" value="Ubiquitin carboxyl-terminal hydrolase"/>
    <property type="match status" value="1"/>
</dbReference>
<dbReference type="InterPro" id="IPR013083">
    <property type="entry name" value="Znf_RING/FYVE/PHD"/>
</dbReference>
<reference evidence="18" key="1">
    <citation type="submission" date="2022-01" db="EMBL/GenBank/DDBJ databases">
        <title>Comparative genomics reveals a dynamic genome evolution in the ectomycorrhizal milk-cap (Lactarius) mushrooms.</title>
        <authorList>
            <consortium name="DOE Joint Genome Institute"/>
            <person name="Lebreton A."/>
            <person name="Tang N."/>
            <person name="Kuo A."/>
            <person name="LaButti K."/>
            <person name="Drula E."/>
            <person name="Barry K."/>
            <person name="Clum A."/>
            <person name="Lipzen A."/>
            <person name="Mousain D."/>
            <person name="Ng V."/>
            <person name="Wang R."/>
            <person name="Wang X."/>
            <person name="Dai Y."/>
            <person name="Henrissat B."/>
            <person name="Grigoriev I.V."/>
            <person name="Guerin-Laguette A."/>
            <person name="Yu F."/>
            <person name="Martin F.M."/>
        </authorList>
    </citation>
    <scope>NUCLEOTIDE SEQUENCE</scope>
    <source>
        <strain evidence="18">QP</strain>
    </source>
</reference>
<feature type="binding site" evidence="12">
    <location>
        <position position="195"/>
    </location>
    <ligand>
        <name>Zn(2+)</name>
        <dbReference type="ChEBI" id="CHEBI:29105"/>
    </ligand>
</feature>
<keyword evidence="5" id="KW-0677">Repeat</keyword>
<comment type="catalytic activity">
    <reaction evidence="1 11">
        <text>Thiol-dependent hydrolysis of ester, thioester, amide, peptide and isopeptide bonds formed by the C-terminal Gly of ubiquitin (a 76-residue protein attached to proteins as an intracellular targeting signal).</text>
        <dbReference type="EC" id="3.4.19.12"/>
    </reaction>
</comment>
<evidence type="ECO:0000256" key="10">
    <source>
        <dbReference type="ARBA" id="ARBA00022833"/>
    </source>
</evidence>
<evidence type="ECO:0000256" key="6">
    <source>
        <dbReference type="ARBA" id="ARBA00022771"/>
    </source>
</evidence>
<dbReference type="Gene3D" id="3.30.40.10">
    <property type="entry name" value="Zinc/RING finger domain, C3HC4 (zinc finger)"/>
    <property type="match status" value="2"/>
</dbReference>
<keyword evidence="19" id="KW-1185">Reference proteome</keyword>
<dbReference type="InterPro" id="IPR028889">
    <property type="entry name" value="USP"/>
</dbReference>
<dbReference type="InterPro" id="IPR001607">
    <property type="entry name" value="Znf_UBP"/>
</dbReference>
<feature type="domain" description="UBP-type" evidence="17">
    <location>
        <begin position="171"/>
        <end position="280"/>
    </location>
</feature>
<dbReference type="SUPFAM" id="SSF46934">
    <property type="entry name" value="UBA-like"/>
    <property type="match status" value="1"/>
</dbReference>
<dbReference type="EC" id="3.4.19.12" evidence="11"/>
<name>A0AAD4L813_9AGAM</name>
<dbReference type="InterPro" id="IPR001394">
    <property type="entry name" value="Peptidase_C19_UCH"/>
</dbReference>
<dbReference type="InterPro" id="IPR018200">
    <property type="entry name" value="USP_CS"/>
</dbReference>
<dbReference type="SMART" id="SM00165">
    <property type="entry name" value="UBA"/>
    <property type="match status" value="2"/>
</dbReference>
<dbReference type="PIRSF" id="PIRSF016308">
    <property type="entry name" value="UBP"/>
    <property type="match status" value="1"/>
</dbReference>
<dbReference type="CDD" id="cd14386">
    <property type="entry name" value="UBA2_UBP5"/>
    <property type="match status" value="1"/>
</dbReference>
<evidence type="ECO:0000259" key="17">
    <source>
        <dbReference type="PROSITE" id="PS50271"/>
    </source>
</evidence>
<evidence type="ECO:0000256" key="5">
    <source>
        <dbReference type="ARBA" id="ARBA00022737"/>
    </source>
</evidence>
<evidence type="ECO:0000256" key="11">
    <source>
        <dbReference type="PIRNR" id="PIRNR016308"/>
    </source>
</evidence>
<dbReference type="InterPro" id="IPR009060">
    <property type="entry name" value="UBA-like_sf"/>
</dbReference>
<dbReference type="GO" id="GO:0004843">
    <property type="term" value="F:cysteine-type deubiquitinase activity"/>
    <property type="evidence" value="ECO:0007669"/>
    <property type="project" value="UniProtKB-UniRule"/>
</dbReference>
<dbReference type="FunFam" id="3.30.40.10:FF:000587">
    <property type="entry name" value="Ubiquitin carboxyl-terminal hydrolase"/>
    <property type="match status" value="1"/>
</dbReference>
<dbReference type="EMBL" id="JAKELL010000319">
    <property type="protein sequence ID" value="KAH8977355.1"/>
    <property type="molecule type" value="Genomic_DNA"/>
</dbReference>
<evidence type="ECO:0000256" key="14">
    <source>
        <dbReference type="SAM" id="MobiDB-lite"/>
    </source>
</evidence>
<feature type="binding site" evidence="12">
    <location>
        <position position="215"/>
    </location>
    <ligand>
        <name>Zn(2+)</name>
        <dbReference type="ChEBI" id="CHEBI:29105"/>
    </ligand>
</feature>
<sequence length="804" mass="88087">MATKNVSHIIDEIVELKLPTPSQSVHREECTQCFDNQDGPLGIDLCLTCFNGGCTSPERRHAQTHSKKTGHQLVLNIRRRPRSKPKRDDDAEPPAKMTKLAIVEEREEDKYEHIVALRWYKIGKEPVYLSPDDTTGLTAVNPRVKALIEGVMKSLSSARQEAVQAWEEEFLPCEHTLTLSQLATGHIPPSGLAHCSKCDLKENLWLCLTCGVLGCGRNQYAGVGGNGHALAHFQESTHPVCVKLGTITPEGNADIYCYACNEERIDTELVLHLSNFGINVQAQKKTEKSMTELQIEHNLNYDFSLTDESGKALEPVFGPGLTGIQNLGNSCYMASVVQVLFSLPAFQKRYAAPVGTEHWSSCDVPLPASCLDCQMYKLADGLLSGRYSHPRPTADVQQVPQSAGAEATPPPVFQEGVRPATFKALVGRGHAEFATMRQQDAEEFLTHLLTALRRHAHGARARGTDAEREPTETLAFGLEQRLQCTACAGVSYRVDPHDVLSVPVPVRETGKDAEGRATYEEVQLTRCVEDVLGAEGLEYKCPQCRRDVAATRQARFATFPDTLVVHAKKFQLVNWVPTKLDIPIVLPDGDVLTFDQQHLGRGLQPGETELQDNFNQAALSQLEAMGFPQVRCQKALLATGNSDPEAAMEWLFAHMEDPDIDDPILAAGGPEPSAEQVDMLADMGFSRAQARKALRETSGDAERAVEWLFSHPDDTGEDEQPPPAGSTAATVVPQQAAGALPPARVHLAQGGLGAFGPLLSAHIRTDEGWVLFNDEKVVRADPESVRELKALAYLYVFERDPNAG</sequence>
<dbReference type="Gene3D" id="3.90.70.10">
    <property type="entry name" value="Cysteine proteinases"/>
    <property type="match status" value="1"/>
</dbReference>
<dbReference type="GO" id="GO:0016579">
    <property type="term" value="P:protein deubiquitination"/>
    <property type="evidence" value="ECO:0007669"/>
    <property type="project" value="InterPro"/>
</dbReference>
<evidence type="ECO:0000259" key="15">
    <source>
        <dbReference type="PROSITE" id="PS50030"/>
    </source>
</evidence>
<comment type="similarity">
    <text evidence="2 11">Belongs to the peptidase C19 family.</text>
</comment>
<keyword evidence="6 13" id="KW-0863">Zinc-finger</keyword>
<dbReference type="FunFam" id="1.10.8.10:FF:000086">
    <property type="entry name" value="Ubiquitin carboxyl-terminal hydrolase"/>
    <property type="match status" value="1"/>
</dbReference>
<feature type="domain" description="UBA" evidence="15">
    <location>
        <begin position="671"/>
        <end position="711"/>
    </location>
</feature>
<evidence type="ECO:0000313" key="19">
    <source>
        <dbReference type="Proteomes" id="UP001201163"/>
    </source>
</evidence>
<dbReference type="InterPro" id="IPR038765">
    <property type="entry name" value="Papain-like_cys_pep_sf"/>
</dbReference>
<evidence type="ECO:0000256" key="13">
    <source>
        <dbReference type="PROSITE-ProRule" id="PRU00502"/>
    </source>
</evidence>
<evidence type="ECO:0000256" key="8">
    <source>
        <dbReference type="ARBA" id="ARBA00022801"/>
    </source>
</evidence>
<dbReference type="SUPFAM" id="SSF57850">
    <property type="entry name" value="RING/U-box"/>
    <property type="match status" value="2"/>
</dbReference>
<comment type="caution">
    <text evidence="18">The sequence shown here is derived from an EMBL/GenBank/DDBJ whole genome shotgun (WGS) entry which is preliminary data.</text>
</comment>
<gene>
    <name evidence="18" type="ORF">EDB92DRAFT_1937893</name>
</gene>
<protein>
    <recommendedName>
        <fullName evidence="11">Ubiquitin carboxyl-terminal hydrolase</fullName>
        <ecNumber evidence="11">3.4.19.12</ecNumber>
    </recommendedName>
</protein>
<feature type="region of interest" description="Disordered" evidence="14">
    <location>
        <begin position="57"/>
        <end position="96"/>
    </location>
</feature>
<evidence type="ECO:0000256" key="12">
    <source>
        <dbReference type="PIRSR" id="PIRSR016308-3"/>
    </source>
</evidence>
<dbReference type="InterPro" id="IPR041432">
    <property type="entry name" value="UBP13_Znf-UBP_var"/>
</dbReference>
<evidence type="ECO:0000256" key="4">
    <source>
        <dbReference type="ARBA" id="ARBA00022723"/>
    </source>
</evidence>
<evidence type="ECO:0000256" key="7">
    <source>
        <dbReference type="ARBA" id="ARBA00022786"/>
    </source>
</evidence>
<dbReference type="CDD" id="cd14385">
    <property type="entry name" value="UBA1_spUBP14_like"/>
    <property type="match status" value="1"/>
</dbReference>
<dbReference type="InterPro" id="IPR050185">
    <property type="entry name" value="Ub_carboxyl-term_hydrolase"/>
</dbReference>
<feature type="domain" description="UBA" evidence="15">
    <location>
        <begin position="613"/>
        <end position="654"/>
    </location>
</feature>
<dbReference type="PANTHER" id="PTHR21646:SF10">
    <property type="entry name" value="UBIQUITIN CARBOXYL-TERMINAL HYDROLASE 14"/>
    <property type="match status" value="1"/>
</dbReference>
<evidence type="ECO:0000256" key="1">
    <source>
        <dbReference type="ARBA" id="ARBA00000707"/>
    </source>
</evidence>
<dbReference type="Pfam" id="PF00443">
    <property type="entry name" value="UCH"/>
    <property type="match status" value="1"/>
</dbReference>
<keyword evidence="4 11" id="KW-0479">Metal-binding</keyword>
<dbReference type="PROSITE" id="PS50235">
    <property type="entry name" value="USP_3"/>
    <property type="match status" value="1"/>
</dbReference>
<evidence type="ECO:0000259" key="16">
    <source>
        <dbReference type="PROSITE" id="PS50235"/>
    </source>
</evidence>
<keyword evidence="3 11" id="KW-0645">Protease</keyword>
<accession>A0AAD4L813</accession>
<dbReference type="GO" id="GO:0006508">
    <property type="term" value="P:proteolysis"/>
    <property type="evidence" value="ECO:0007669"/>
    <property type="project" value="UniProtKB-KW"/>
</dbReference>
<dbReference type="PROSITE" id="PS50271">
    <property type="entry name" value="ZF_UBP"/>
    <property type="match status" value="1"/>
</dbReference>
<feature type="binding site" evidence="12">
    <location>
        <position position="198"/>
    </location>
    <ligand>
        <name>Zn(2+)</name>
        <dbReference type="ChEBI" id="CHEBI:29105"/>
    </ligand>
</feature>